<comment type="caution">
    <text evidence="1">The sequence shown here is derived from an EMBL/GenBank/DDBJ whole genome shotgun (WGS) entry which is preliminary data.</text>
</comment>
<name>A0A9W4GBG6_BLUGR</name>
<dbReference type="Proteomes" id="UP000683417">
    <property type="component" value="Unassembled WGS sequence"/>
</dbReference>
<proteinExistence type="predicted"/>
<gene>
    <name evidence="1" type="ORF">BGTH12_LOCUS867</name>
</gene>
<evidence type="ECO:0000313" key="2">
    <source>
        <dbReference type="Proteomes" id="UP000683417"/>
    </source>
</evidence>
<evidence type="ECO:0000313" key="1">
    <source>
        <dbReference type="EMBL" id="CAD6499509.1"/>
    </source>
</evidence>
<dbReference type="AlphaFoldDB" id="A0A9W4GBG6"/>
<accession>A0A9W4GBG6</accession>
<organism evidence="1 2">
    <name type="scientific">Blumeria graminis f. sp. triticale</name>
    <dbReference type="NCBI Taxonomy" id="1689686"/>
    <lineage>
        <taxon>Eukaryota</taxon>
        <taxon>Fungi</taxon>
        <taxon>Dikarya</taxon>
        <taxon>Ascomycota</taxon>
        <taxon>Pezizomycotina</taxon>
        <taxon>Leotiomycetes</taxon>
        <taxon>Erysiphales</taxon>
        <taxon>Erysiphaceae</taxon>
        <taxon>Blumeria</taxon>
    </lineage>
</organism>
<dbReference type="EMBL" id="CAJHIT010000002">
    <property type="protein sequence ID" value="CAD6499509.1"/>
    <property type="molecule type" value="Genomic_DNA"/>
</dbReference>
<sequence>MTQPIPRTTRSQCLKIDRNNDNENPYLTFVPFVLH</sequence>
<reference evidence="1" key="1">
    <citation type="submission" date="2020-10" db="EMBL/GenBank/DDBJ databases">
        <authorList>
            <person name="Muller C M."/>
        </authorList>
    </citation>
    <scope>NUCLEOTIDE SEQUENCE</scope>
    <source>
        <strain evidence="1">THUN-12</strain>
    </source>
</reference>
<protein>
    <submittedName>
        <fullName evidence="1">BgTH12-03621</fullName>
    </submittedName>
</protein>